<sequence>MFIVGELMVSAGREFHAVMMRCREGVESGLAVRVFSVVVGRGVAFVRVEFHFPVISPVVFFVKVLLESQKGGWTDGGVRKVIDEEGRVWGQDDGVDVVGSSGFKWIDREEFGAHLFFCDGDSF</sequence>
<gene>
    <name evidence="1" type="ORF">CAPTEDRAFT_213197</name>
</gene>
<evidence type="ECO:0000313" key="2">
    <source>
        <dbReference type="EnsemblMetazoa" id="CapteP213197"/>
    </source>
</evidence>
<keyword evidence="3" id="KW-1185">Reference proteome</keyword>
<accession>R7TWU3</accession>
<organism evidence="1">
    <name type="scientific">Capitella teleta</name>
    <name type="common">Polychaete worm</name>
    <dbReference type="NCBI Taxonomy" id="283909"/>
    <lineage>
        <taxon>Eukaryota</taxon>
        <taxon>Metazoa</taxon>
        <taxon>Spiralia</taxon>
        <taxon>Lophotrochozoa</taxon>
        <taxon>Annelida</taxon>
        <taxon>Polychaeta</taxon>
        <taxon>Sedentaria</taxon>
        <taxon>Scolecida</taxon>
        <taxon>Capitellidae</taxon>
        <taxon>Capitella</taxon>
    </lineage>
</organism>
<evidence type="ECO:0000313" key="3">
    <source>
        <dbReference type="Proteomes" id="UP000014760"/>
    </source>
</evidence>
<proteinExistence type="predicted"/>
<reference evidence="1 3" key="2">
    <citation type="journal article" date="2013" name="Nature">
        <title>Insights into bilaterian evolution from three spiralian genomes.</title>
        <authorList>
            <person name="Simakov O."/>
            <person name="Marletaz F."/>
            <person name="Cho S.J."/>
            <person name="Edsinger-Gonzales E."/>
            <person name="Havlak P."/>
            <person name="Hellsten U."/>
            <person name="Kuo D.H."/>
            <person name="Larsson T."/>
            <person name="Lv J."/>
            <person name="Arendt D."/>
            <person name="Savage R."/>
            <person name="Osoegawa K."/>
            <person name="de Jong P."/>
            <person name="Grimwood J."/>
            <person name="Chapman J.A."/>
            <person name="Shapiro H."/>
            <person name="Aerts A."/>
            <person name="Otillar R.P."/>
            <person name="Terry A.Y."/>
            <person name="Boore J.L."/>
            <person name="Grigoriev I.V."/>
            <person name="Lindberg D.R."/>
            <person name="Seaver E.C."/>
            <person name="Weisblat D.A."/>
            <person name="Putnam N.H."/>
            <person name="Rokhsar D.S."/>
        </authorList>
    </citation>
    <scope>NUCLEOTIDE SEQUENCE</scope>
    <source>
        <strain evidence="1 3">I ESC-2004</strain>
    </source>
</reference>
<dbReference type="Proteomes" id="UP000014760">
    <property type="component" value="Unassembled WGS sequence"/>
</dbReference>
<reference evidence="2" key="3">
    <citation type="submission" date="2015-06" db="UniProtKB">
        <authorList>
            <consortium name="EnsemblMetazoa"/>
        </authorList>
    </citation>
    <scope>IDENTIFICATION</scope>
</reference>
<name>R7TWU3_CAPTE</name>
<protein>
    <submittedName>
        <fullName evidence="1 2">Uncharacterized protein</fullName>
    </submittedName>
</protein>
<reference evidence="3" key="1">
    <citation type="submission" date="2012-12" db="EMBL/GenBank/DDBJ databases">
        <authorList>
            <person name="Hellsten U."/>
            <person name="Grimwood J."/>
            <person name="Chapman J.A."/>
            <person name="Shapiro H."/>
            <person name="Aerts A."/>
            <person name="Otillar R.P."/>
            <person name="Terry A.Y."/>
            <person name="Boore J.L."/>
            <person name="Simakov O."/>
            <person name="Marletaz F."/>
            <person name="Cho S.-J."/>
            <person name="Edsinger-Gonzales E."/>
            <person name="Havlak P."/>
            <person name="Kuo D.-H."/>
            <person name="Larsson T."/>
            <person name="Lv J."/>
            <person name="Arendt D."/>
            <person name="Savage R."/>
            <person name="Osoegawa K."/>
            <person name="de Jong P."/>
            <person name="Lindberg D.R."/>
            <person name="Seaver E.C."/>
            <person name="Weisblat D.A."/>
            <person name="Putnam N.H."/>
            <person name="Grigoriev I.V."/>
            <person name="Rokhsar D.S."/>
        </authorList>
    </citation>
    <scope>NUCLEOTIDE SEQUENCE</scope>
    <source>
        <strain evidence="3">I ESC-2004</strain>
    </source>
</reference>
<dbReference type="EnsemblMetazoa" id="CapteT213197">
    <property type="protein sequence ID" value="CapteP213197"/>
    <property type="gene ID" value="CapteG213197"/>
</dbReference>
<dbReference type="EMBL" id="KB308963">
    <property type="protein sequence ID" value="ELT95901.1"/>
    <property type="molecule type" value="Genomic_DNA"/>
</dbReference>
<evidence type="ECO:0000313" key="1">
    <source>
        <dbReference type="EMBL" id="ELT95901.1"/>
    </source>
</evidence>
<dbReference type="HOGENOM" id="CLU_2017375_0_0_1"/>
<dbReference type="EMBL" id="AMQN01011584">
    <property type="status" value="NOT_ANNOTATED_CDS"/>
    <property type="molecule type" value="Genomic_DNA"/>
</dbReference>
<dbReference type="AlphaFoldDB" id="R7TWU3"/>